<dbReference type="EMBL" id="SDHW01000006">
    <property type="protein sequence ID" value="RXK58351.1"/>
    <property type="molecule type" value="Genomic_DNA"/>
</dbReference>
<keyword evidence="10" id="KW-1185">Reference proteome</keyword>
<dbReference type="UniPathway" id="UPA00219"/>
<evidence type="ECO:0000256" key="6">
    <source>
        <dbReference type="ARBA" id="ARBA00023316"/>
    </source>
</evidence>
<dbReference type="Gene3D" id="2.40.440.10">
    <property type="entry name" value="L,D-transpeptidase catalytic domain-like"/>
    <property type="match status" value="1"/>
</dbReference>
<dbReference type="GO" id="GO:0009252">
    <property type="term" value="P:peptidoglycan biosynthetic process"/>
    <property type="evidence" value="ECO:0007669"/>
    <property type="project" value="UniProtKB-UniPathway"/>
</dbReference>
<keyword evidence="4 7" id="KW-0133">Cell shape</keyword>
<dbReference type="GO" id="GO:0008360">
    <property type="term" value="P:regulation of cell shape"/>
    <property type="evidence" value="ECO:0007669"/>
    <property type="project" value="UniProtKB-UniRule"/>
</dbReference>
<dbReference type="AlphaFoldDB" id="A0A4Q1CEV9"/>
<reference evidence="9 10" key="1">
    <citation type="submission" date="2019-01" db="EMBL/GenBank/DDBJ databases">
        <title>Lacibacter sp. strain TTM-7.</title>
        <authorList>
            <person name="Chen W.-M."/>
        </authorList>
    </citation>
    <scope>NUCLEOTIDE SEQUENCE [LARGE SCALE GENOMIC DNA]</scope>
    <source>
        <strain evidence="9 10">TTM-7</strain>
    </source>
</reference>
<gene>
    <name evidence="9" type="ORF">ESA94_17060</name>
</gene>
<proteinExistence type="inferred from homology"/>
<protein>
    <recommendedName>
        <fullName evidence="8">L,D-TPase catalytic domain-containing protein</fullName>
    </recommendedName>
</protein>
<comment type="pathway">
    <text evidence="1 7">Cell wall biogenesis; peptidoglycan biosynthesis.</text>
</comment>
<dbReference type="InterPro" id="IPR036365">
    <property type="entry name" value="PGBD-like_sf"/>
</dbReference>
<dbReference type="InterPro" id="IPR052905">
    <property type="entry name" value="LD-transpeptidase_YkuD-like"/>
</dbReference>
<organism evidence="9 10">
    <name type="scientific">Lacibacter luteus</name>
    <dbReference type="NCBI Taxonomy" id="2508719"/>
    <lineage>
        <taxon>Bacteria</taxon>
        <taxon>Pseudomonadati</taxon>
        <taxon>Bacteroidota</taxon>
        <taxon>Chitinophagia</taxon>
        <taxon>Chitinophagales</taxon>
        <taxon>Chitinophagaceae</taxon>
        <taxon>Lacibacter</taxon>
    </lineage>
</organism>
<dbReference type="Pfam" id="PF20142">
    <property type="entry name" value="Scaffold"/>
    <property type="match status" value="1"/>
</dbReference>
<dbReference type="OrthoDB" id="9778545at2"/>
<dbReference type="InterPro" id="IPR038063">
    <property type="entry name" value="Transpep_catalytic_dom"/>
</dbReference>
<dbReference type="Pfam" id="PF03734">
    <property type="entry name" value="YkuD"/>
    <property type="match status" value="1"/>
</dbReference>
<dbReference type="GO" id="GO:0004180">
    <property type="term" value="F:carboxypeptidase activity"/>
    <property type="evidence" value="ECO:0007669"/>
    <property type="project" value="UniProtKB-ARBA"/>
</dbReference>
<evidence type="ECO:0000313" key="9">
    <source>
        <dbReference type="EMBL" id="RXK58351.1"/>
    </source>
</evidence>
<evidence type="ECO:0000256" key="2">
    <source>
        <dbReference type="ARBA" id="ARBA00005992"/>
    </source>
</evidence>
<feature type="domain" description="L,D-TPase catalytic" evidence="8">
    <location>
        <begin position="335"/>
        <end position="521"/>
    </location>
</feature>
<dbReference type="PROSITE" id="PS52029">
    <property type="entry name" value="LD_TPASE"/>
    <property type="match status" value="1"/>
</dbReference>
<comment type="similarity">
    <text evidence="2">Belongs to the YkuD family.</text>
</comment>
<evidence type="ECO:0000313" key="10">
    <source>
        <dbReference type="Proteomes" id="UP000290204"/>
    </source>
</evidence>
<comment type="caution">
    <text evidence="9">The sequence shown here is derived from an EMBL/GenBank/DDBJ whole genome shotgun (WGS) entry which is preliminary data.</text>
</comment>
<keyword evidence="5 7" id="KW-0573">Peptidoglycan synthesis</keyword>
<keyword evidence="3" id="KW-0808">Transferase</keyword>
<dbReference type="PANTHER" id="PTHR41533:SF2">
    <property type="entry name" value="BLR7131 PROTEIN"/>
    <property type="match status" value="1"/>
</dbReference>
<sequence>MENKCNKYMRKAFDYSFCCVCIGILFFCYSCGEGKPGEIKDIVEEPAQMNQRVETNINEYLSAIGNDGELDDTTTFVLIADVKNFYSETGYKPVWCDNEAFLPVADSLILFIKNAKQYGLFPNMYHNAVMQTVNDRFVADTASTGDRRDAGLWAKADVLLTDAFFAIAKHLYVGRLKPDSLSARTDSLVTDDFYAALIKQVKKGKQLSDILHALEPKHEGYIELKHAIHSFLDSADFQHTFTYVSYPYKDSLEFVETLTKRLQEEGVLSWQIKEVDSMQLKEALIKLQKNKKLTVDGKFGAQVVRYLNNTDQEKFKRIAINLDRYKLLPAEMPERYIWVNLPAYQLQLWDKDTVRLESRVVVGKPITRTPLLTSRISDMVVYPQWTIPNSIIMKEIVPALRKNPGYLAKKGYALMTWEGEEVDPYTIDWTKYKKGIPFRIVQGSGDDNALGIMKFNFPNKYSVYLHDTNQRYLFKNDKRALSHGCVRVQEWEKLTYYISGLDSTNYEFDTSRVVSDSIRVWLDRKEKHVVKVKSKLPVYFRYFTVAVKNGKLVFFEDIYNEDKTAREAYFSTK</sequence>
<evidence type="ECO:0000256" key="5">
    <source>
        <dbReference type="ARBA" id="ARBA00022984"/>
    </source>
</evidence>
<dbReference type="GO" id="GO:0071555">
    <property type="term" value="P:cell wall organization"/>
    <property type="evidence" value="ECO:0007669"/>
    <property type="project" value="UniProtKB-UniRule"/>
</dbReference>
<dbReference type="PANTHER" id="PTHR41533">
    <property type="entry name" value="L,D-TRANSPEPTIDASE HI_1667-RELATED"/>
    <property type="match status" value="1"/>
</dbReference>
<keyword evidence="6 7" id="KW-0961">Cell wall biogenesis/degradation</keyword>
<dbReference type="SUPFAM" id="SSF47090">
    <property type="entry name" value="PGBD-like"/>
    <property type="match status" value="1"/>
</dbReference>
<feature type="active site" description="Nucleophile" evidence="7">
    <location>
        <position position="485"/>
    </location>
</feature>
<accession>A0A4Q1CEV9</accession>
<evidence type="ECO:0000256" key="4">
    <source>
        <dbReference type="ARBA" id="ARBA00022960"/>
    </source>
</evidence>
<name>A0A4Q1CEV9_9BACT</name>
<evidence type="ECO:0000259" key="8">
    <source>
        <dbReference type="PROSITE" id="PS52029"/>
    </source>
</evidence>
<dbReference type="SUPFAM" id="SSF141523">
    <property type="entry name" value="L,D-transpeptidase catalytic domain-like"/>
    <property type="match status" value="1"/>
</dbReference>
<dbReference type="InterPro" id="IPR045380">
    <property type="entry name" value="LD_TPept_scaffold_dom"/>
</dbReference>
<evidence type="ECO:0000256" key="3">
    <source>
        <dbReference type="ARBA" id="ARBA00022679"/>
    </source>
</evidence>
<dbReference type="CDD" id="cd16913">
    <property type="entry name" value="YkuD_like"/>
    <property type="match status" value="1"/>
</dbReference>
<dbReference type="GO" id="GO:0016740">
    <property type="term" value="F:transferase activity"/>
    <property type="evidence" value="ECO:0007669"/>
    <property type="project" value="UniProtKB-KW"/>
</dbReference>
<evidence type="ECO:0000256" key="7">
    <source>
        <dbReference type="PROSITE-ProRule" id="PRU01373"/>
    </source>
</evidence>
<dbReference type="InterPro" id="IPR005490">
    <property type="entry name" value="LD_TPept_cat_dom"/>
</dbReference>
<feature type="active site" description="Proton donor/acceptor" evidence="7">
    <location>
        <position position="466"/>
    </location>
</feature>
<evidence type="ECO:0000256" key="1">
    <source>
        <dbReference type="ARBA" id="ARBA00004752"/>
    </source>
</evidence>
<dbReference type="Proteomes" id="UP000290204">
    <property type="component" value="Unassembled WGS sequence"/>
</dbReference>